<name>A0A438DC88_VITVI</name>
<feature type="region of interest" description="Disordered" evidence="1">
    <location>
        <begin position="141"/>
        <end position="181"/>
    </location>
</feature>
<reference evidence="2 3" key="1">
    <citation type="journal article" date="2018" name="PLoS Genet.">
        <title>Population sequencing reveals clonal diversity and ancestral inbreeding in the grapevine cultivar Chardonnay.</title>
        <authorList>
            <person name="Roach M.J."/>
            <person name="Johnson D.L."/>
            <person name="Bohlmann J."/>
            <person name="van Vuuren H.J."/>
            <person name="Jones S.J."/>
            <person name="Pretorius I.S."/>
            <person name="Schmidt S.A."/>
            <person name="Borneman A.R."/>
        </authorList>
    </citation>
    <scope>NUCLEOTIDE SEQUENCE [LARGE SCALE GENOMIC DNA]</scope>
    <source>
        <strain evidence="3">cv. Chardonnay</strain>
        <tissue evidence="2">Leaf</tissue>
    </source>
</reference>
<protein>
    <submittedName>
        <fullName evidence="2">Uncharacterized protein</fullName>
    </submittedName>
</protein>
<dbReference type="AlphaFoldDB" id="A0A438DC88"/>
<organism evidence="2 3">
    <name type="scientific">Vitis vinifera</name>
    <name type="common">Grape</name>
    <dbReference type="NCBI Taxonomy" id="29760"/>
    <lineage>
        <taxon>Eukaryota</taxon>
        <taxon>Viridiplantae</taxon>
        <taxon>Streptophyta</taxon>
        <taxon>Embryophyta</taxon>
        <taxon>Tracheophyta</taxon>
        <taxon>Spermatophyta</taxon>
        <taxon>Magnoliopsida</taxon>
        <taxon>eudicotyledons</taxon>
        <taxon>Gunneridae</taxon>
        <taxon>Pentapetalae</taxon>
        <taxon>rosids</taxon>
        <taxon>Vitales</taxon>
        <taxon>Vitaceae</taxon>
        <taxon>Viteae</taxon>
        <taxon>Vitis</taxon>
    </lineage>
</organism>
<evidence type="ECO:0000313" key="2">
    <source>
        <dbReference type="EMBL" id="RVW33069.1"/>
    </source>
</evidence>
<evidence type="ECO:0000256" key="1">
    <source>
        <dbReference type="SAM" id="MobiDB-lite"/>
    </source>
</evidence>
<dbReference type="EMBL" id="QGNW01001694">
    <property type="protein sequence ID" value="RVW33069.1"/>
    <property type="molecule type" value="Genomic_DNA"/>
</dbReference>
<accession>A0A438DC88</accession>
<sequence length="181" mass="20298">MIPGGRNFKEIERKKSGRNRSQNRAKTGEKQSSAKFRRVKETLRNEHFVAKPFRNTVEVSARVFRSCEMHCEVEKRDFAPKVPFRRASIFPIYTGHLSCEKGFENQSAILASCSSSSVSLAIQASGHLLRLATSAKVRYPEMARTRGAKSSSPSNRKKSLRKEPVPDSAPEPSQPKAIPPR</sequence>
<feature type="compositionally biased region" description="Polar residues" evidence="1">
    <location>
        <begin position="24"/>
        <end position="34"/>
    </location>
</feature>
<evidence type="ECO:0000313" key="3">
    <source>
        <dbReference type="Proteomes" id="UP000288805"/>
    </source>
</evidence>
<feature type="region of interest" description="Disordered" evidence="1">
    <location>
        <begin position="1"/>
        <end position="34"/>
    </location>
</feature>
<dbReference type="Proteomes" id="UP000288805">
    <property type="component" value="Unassembled WGS sequence"/>
</dbReference>
<comment type="caution">
    <text evidence="2">The sequence shown here is derived from an EMBL/GenBank/DDBJ whole genome shotgun (WGS) entry which is preliminary data.</text>
</comment>
<feature type="compositionally biased region" description="Pro residues" evidence="1">
    <location>
        <begin position="167"/>
        <end position="181"/>
    </location>
</feature>
<proteinExistence type="predicted"/>
<gene>
    <name evidence="2" type="ORF">CK203_117227</name>
</gene>